<feature type="transmembrane region" description="Helical" evidence="1">
    <location>
        <begin position="933"/>
        <end position="956"/>
    </location>
</feature>
<evidence type="ECO:0000256" key="1">
    <source>
        <dbReference type="SAM" id="Phobius"/>
    </source>
</evidence>
<sequence length="976" mass="106721">MSSLHSPSSVQLVRSRSGPRDSCGLAALSGNLDLDAVSSSRGIALAVSLTFKSTELLLVASSQENMPVPQPSSSRRGEAMVVDVDPEHHRRASTDSSSGIVTAATKEANFLWEQRKYVLLQATLAASVTYSAGLSPPGGVWPDNDSVNARLAGDPVLQVTYARRYEVFFYFNAVAFVASIVTVNLLLVHSLSRRRWWLRALQAAMILNQLGLMGAYAAGSCRELAMSAYVISLVALVSTYVCAHVLLFTLMCALTPHDAATDAVAAEAPETVKHSRKYLLIFATLVATVTYQAGLSTPGGFLSDSQGNGSIAGDPMLRGHHPDRFMGFFYFNTTAFVASLVVIMLLMSRTVTRHGFQSWALWVCTGAALIGLTGAFSVGSSRSVKTSIYVIALVAAILLYVGLQVLVFLCKPVENWVRKVQETLQNFLTLDQTESQEHQVCAVSDPETLNADQLLQKSRMYLLLLGILAASITYQAGLNPPGGFWQANATDGLHHYLAGDPILHITYPRRYLAFFYCNATAFVASLVILILLLSNIFSTQGIKYCALQVAMILDLLGLIGAYAAGSCRQVSKSVYISVLVVPVFLYVGIHVLVFMLEVFPNHATWRDMVKKKLELFVPRWLKKLFELQPEEKDEDLKWKLEKTRKLLLLLAILAVSLTYQAGMSPPGGFWQENKTGHLIGNPMLNDNYPRRYLAFFYCNGTAFVASLAIIMLLVNRKLSARGIQSYALTVCVILDLIGLMGAFAAGSSRKVSTSIYVFTLVFAVLICIALQVILVVSESVQRLVQKLLSFLGIRLEEGSSDILPHTATAGEVQDLWDEKLPKYLLLLAALAAAVTYQAAMSPPGGLWDDGQNIHIAGDSVLHSSYPRRYKVFFYCNATSFMASLVIMVLLLIKRVCRAKSAVLALHTAMILNLFGLMGAYAAGSCRRVRTSAYILALVIGVSAYIVVLVILSIGVSKWLKRIMNKMAEQVVNLYDL</sequence>
<dbReference type="AlphaFoldDB" id="A0ABC8WZ60"/>
<feature type="transmembrane region" description="Helical" evidence="1">
    <location>
        <begin position="901"/>
        <end position="921"/>
    </location>
</feature>
<feature type="transmembrane region" description="Helical" evidence="1">
    <location>
        <begin position="726"/>
        <end position="747"/>
    </location>
</feature>
<dbReference type="InterPro" id="IPR026961">
    <property type="entry name" value="PGG_dom"/>
</dbReference>
<feature type="transmembrane region" description="Helical" evidence="1">
    <location>
        <begin position="325"/>
        <end position="347"/>
    </location>
</feature>
<feature type="domain" description="PGG" evidence="2">
    <location>
        <begin position="455"/>
        <end position="568"/>
    </location>
</feature>
<organism evidence="3 4">
    <name type="scientific">Urochloa decumbens</name>
    <dbReference type="NCBI Taxonomy" id="240449"/>
    <lineage>
        <taxon>Eukaryota</taxon>
        <taxon>Viridiplantae</taxon>
        <taxon>Streptophyta</taxon>
        <taxon>Embryophyta</taxon>
        <taxon>Tracheophyta</taxon>
        <taxon>Spermatophyta</taxon>
        <taxon>Magnoliopsida</taxon>
        <taxon>Liliopsida</taxon>
        <taxon>Poales</taxon>
        <taxon>Poaceae</taxon>
        <taxon>PACMAD clade</taxon>
        <taxon>Panicoideae</taxon>
        <taxon>Panicodae</taxon>
        <taxon>Paniceae</taxon>
        <taxon>Melinidinae</taxon>
        <taxon>Urochloa</taxon>
    </lineage>
</organism>
<gene>
    <name evidence="3" type="ORF">URODEC1_LOCUS17780</name>
</gene>
<dbReference type="Pfam" id="PF13962">
    <property type="entry name" value="PGG"/>
    <property type="match status" value="5"/>
</dbReference>
<feature type="domain" description="PGG" evidence="2">
    <location>
        <begin position="271"/>
        <end position="382"/>
    </location>
</feature>
<feature type="transmembrane region" description="Helical" evidence="1">
    <location>
        <begin position="167"/>
        <end position="188"/>
    </location>
</feature>
<feature type="transmembrane region" description="Helical" evidence="1">
    <location>
        <begin position="576"/>
        <end position="599"/>
    </location>
</feature>
<dbReference type="PANTHER" id="PTHR24177">
    <property type="entry name" value="CASKIN"/>
    <property type="match status" value="1"/>
</dbReference>
<accession>A0ABC8WZ60</accession>
<feature type="transmembrane region" description="Helical" evidence="1">
    <location>
        <begin position="359"/>
        <end position="376"/>
    </location>
</feature>
<feature type="transmembrane region" description="Helical" evidence="1">
    <location>
        <begin position="278"/>
        <end position="295"/>
    </location>
</feature>
<evidence type="ECO:0000313" key="3">
    <source>
        <dbReference type="EMBL" id="CAL4915910.1"/>
    </source>
</evidence>
<name>A0ABC8WZ60_9POAL</name>
<feature type="transmembrane region" description="Helical" evidence="1">
    <location>
        <begin position="460"/>
        <end position="478"/>
    </location>
</feature>
<feature type="transmembrane region" description="Helical" evidence="1">
    <location>
        <begin position="545"/>
        <end position="564"/>
    </location>
</feature>
<evidence type="ECO:0000313" key="4">
    <source>
        <dbReference type="Proteomes" id="UP001497457"/>
    </source>
</evidence>
<feature type="transmembrane region" description="Helical" evidence="1">
    <location>
        <begin position="224"/>
        <end position="247"/>
    </location>
</feature>
<reference evidence="3" key="1">
    <citation type="submission" date="2024-10" db="EMBL/GenBank/DDBJ databases">
        <authorList>
            <person name="Ryan C."/>
        </authorList>
    </citation>
    <scope>NUCLEOTIDE SEQUENCE [LARGE SCALE GENOMIC DNA]</scope>
</reference>
<feature type="transmembrane region" description="Helical" evidence="1">
    <location>
        <begin position="753"/>
        <end position="776"/>
    </location>
</feature>
<feature type="transmembrane region" description="Helical" evidence="1">
    <location>
        <begin position="511"/>
        <end position="533"/>
    </location>
</feature>
<keyword evidence="4" id="KW-1185">Reference proteome</keyword>
<dbReference type="PANTHER" id="PTHR24177:SF317">
    <property type="entry name" value="EXPRESSED PROTEIN"/>
    <property type="match status" value="1"/>
</dbReference>
<dbReference type="Proteomes" id="UP001497457">
    <property type="component" value="Chromosome 13rd"/>
</dbReference>
<keyword evidence="1" id="KW-0472">Membrane</keyword>
<feature type="domain" description="PGG" evidence="2">
    <location>
        <begin position="111"/>
        <end position="222"/>
    </location>
</feature>
<feature type="domain" description="PGG" evidence="2">
    <location>
        <begin position="817"/>
        <end position="926"/>
    </location>
</feature>
<feature type="transmembrane region" description="Helical" evidence="1">
    <location>
        <begin position="646"/>
        <end position="663"/>
    </location>
</feature>
<feature type="transmembrane region" description="Helical" evidence="1">
    <location>
        <begin position="200"/>
        <end position="218"/>
    </location>
</feature>
<proteinExistence type="predicted"/>
<evidence type="ECO:0000259" key="2">
    <source>
        <dbReference type="Pfam" id="PF13962"/>
    </source>
</evidence>
<feature type="transmembrane region" description="Helical" evidence="1">
    <location>
        <begin position="823"/>
        <end position="839"/>
    </location>
</feature>
<feature type="transmembrane region" description="Helical" evidence="1">
    <location>
        <begin position="388"/>
        <end position="409"/>
    </location>
</feature>
<feature type="domain" description="PGG" evidence="2">
    <location>
        <begin position="639"/>
        <end position="749"/>
    </location>
</feature>
<keyword evidence="1" id="KW-0812">Transmembrane</keyword>
<feature type="transmembrane region" description="Helical" evidence="1">
    <location>
        <begin position="692"/>
        <end position="714"/>
    </location>
</feature>
<keyword evidence="1" id="KW-1133">Transmembrane helix</keyword>
<feature type="transmembrane region" description="Helical" evidence="1">
    <location>
        <begin position="871"/>
        <end position="892"/>
    </location>
</feature>
<protein>
    <recommendedName>
        <fullName evidence="2">PGG domain-containing protein</fullName>
    </recommendedName>
</protein>
<dbReference type="EMBL" id="OZ075123">
    <property type="protein sequence ID" value="CAL4915910.1"/>
    <property type="molecule type" value="Genomic_DNA"/>
</dbReference>